<proteinExistence type="predicted"/>
<evidence type="ECO:0000313" key="5">
    <source>
        <dbReference type="Proteomes" id="UP000584374"/>
    </source>
</evidence>
<dbReference type="InterPro" id="IPR002656">
    <property type="entry name" value="Acyl_transf_3_dom"/>
</dbReference>
<feature type="transmembrane region" description="Helical" evidence="2">
    <location>
        <begin position="97"/>
        <end position="116"/>
    </location>
</feature>
<keyword evidence="2" id="KW-0472">Membrane</keyword>
<dbReference type="AlphaFoldDB" id="A0A840Q686"/>
<feature type="compositionally biased region" description="Basic and acidic residues" evidence="1">
    <location>
        <begin position="355"/>
        <end position="364"/>
    </location>
</feature>
<feature type="transmembrane region" description="Helical" evidence="2">
    <location>
        <begin position="159"/>
        <end position="178"/>
    </location>
</feature>
<comment type="caution">
    <text evidence="4">The sequence shown here is derived from an EMBL/GenBank/DDBJ whole genome shotgun (WGS) entry which is preliminary data.</text>
</comment>
<feature type="transmembrane region" description="Helical" evidence="2">
    <location>
        <begin position="58"/>
        <end position="76"/>
    </location>
</feature>
<protein>
    <submittedName>
        <fullName evidence="4">Peptidoglycan/LPS O-acetylase OafA/YrhL</fullName>
    </submittedName>
</protein>
<feature type="compositionally biased region" description="Acidic residues" evidence="1">
    <location>
        <begin position="365"/>
        <end position="407"/>
    </location>
</feature>
<keyword evidence="2" id="KW-1133">Transmembrane helix</keyword>
<dbReference type="GO" id="GO:0016747">
    <property type="term" value="F:acyltransferase activity, transferring groups other than amino-acyl groups"/>
    <property type="evidence" value="ECO:0007669"/>
    <property type="project" value="InterPro"/>
</dbReference>
<feature type="domain" description="Acyltransferase 3" evidence="3">
    <location>
        <begin position="20"/>
        <end position="335"/>
    </location>
</feature>
<feature type="compositionally biased region" description="Low complexity" evidence="1">
    <location>
        <begin position="598"/>
        <end position="612"/>
    </location>
</feature>
<dbReference type="Pfam" id="PF01757">
    <property type="entry name" value="Acyl_transf_3"/>
    <property type="match status" value="1"/>
</dbReference>
<feature type="compositionally biased region" description="Pro residues" evidence="1">
    <location>
        <begin position="618"/>
        <end position="640"/>
    </location>
</feature>
<feature type="compositionally biased region" description="Pro residues" evidence="1">
    <location>
        <begin position="456"/>
        <end position="465"/>
    </location>
</feature>
<keyword evidence="2" id="KW-0812">Transmembrane</keyword>
<evidence type="ECO:0000259" key="3">
    <source>
        <dbReference type="Pfam" id="PF01757"/>
    </source>
</evidence>
<feature type="transmembrane region" description="Helical" evidence="2">
    <location>
        <begin position="185"/>
        <end position="202"/>
    </location>
</feature>
<evidence type="ECO:0000256" key="2">
    <source>
        <dbReference type="SAM" id="Phobius"/>
    </source>
</evidence>
<gene>
    <name evidence="4" type="ORF">BJ970_001762</name>
</gene>
<sequence>MDDARVVHTRPEWFAEPHHGFAWIRMIGAVLVIYGHSSPLVGTGELFPPEWPLQPDEGVLMGFFAMSGFQITESWVRDPHPVRFAAKRVLRLWPPMLTVSFVMALVVGPMITTLSVGDYFAAHGTWGYIVNNAGMLTLKHELPGVFVHNPWPNAVNGSLWTLPMELLAYGGLYVLLLLGGGKHRYRWLMVVALIGLIAWDRHLEQLPGPESAGSFLSVPIESLVAFLVAFAFGVVLNLYRIPLSPLAAGAGLVVLALMPNSITASFWMAFAVSYAVVVAGHFWPSRLTVPGVWVNGSYGVYVWGFPIQQLLAMAGIANQWLMLICAAPLAYVFGTLSWTFIEEPTMRLRHYVSPEPRKREREPADDFNEIDDSETPDDFDDLDPTDEDEPNELDWPEERLDEPDEFDGAAVGVPSPPRALPRSLPSRNGKVPPEPSTKLTPAHPNPSPAEQTRPAQPRPAQPRPPVRADIPAGPTPRTGTPPRGIGASRSGARRSWIAPDGTPVHNAPRTGASPNGPPPDGGNRSNRADVDGGPRPNGQDGHNGTRLDGLPMNGTQQPLGREYGRTRSPADPPPVRPPAPPPEESVLAKRLSGDLDGGRAPSSRPPGRLSPGRHARPEPPPTPAEETRPVPPYPEAPDHP</sequence>
<dbReference type="Proteomes" id="UP000584374">
    <property type="component" value="Unassembled WGS sequence"/>
</dbReference>
<feature type="transmembrane region" description="Helical" evidence="2">
    <location>
        <begin position="320"/>
        <end position="341"/>
    </location>
</feature>
<evidence type="ECO:0000256" key="1">
    <source>
        <dbReference type="SAM" id="MobiDB-lite"/>
    </source>
</evidence>
<keyword evidence="5" id="KW-1185">Reference proteome</keyword>
<feature type="transmembrane region" description="Helical" evidence="2">
    <location>
        <begin position="251"/>
        <end position="277"/>
    </location>
</feature>
<feature type="compositionally biased region" description="Pro residues" evidence="1">
    <location>
        <begin position="570"/>
        <end position="583"/>
    </location>
</feature>
<feature type="compositionally biased region" description="Low complexity" evidence="1">
    <location>
        <begin position="467"/>
        <end position="498"/>
    </location>
</feature>
<accession>A0A840Q686</accession>
<reference evidence="4 5" key="1">
    <citation type="submission" date="2020-08" db="EMBL/GenBank/DDBJ databases">
        <title>Sequencing the genomes of 1000 actinobacteria strains.</title>
        <authorList>
            <person name="Klenk H.-P."/>
        </authorList>
    </citation>
    <scope>NUCLEOTIDE SEQUENCE [LARGE SCALE GENOMIC DNA]</scope>
    <source>
        <strain evidence="4 5">DSM 45584</strain>
    </source>
</reference>
<dbReference type="EMBL" id="JACHIW010000001">
    <property type="protein sequence ID" value="MBB5154228.1"/>
    <property type="molecule type" value="Genomic_DNA"/>
</dbReference>
<evidence type="ECO:0000313" key="4">
    <source>
        <dbReference type="EMBL" id="MBB5154228.1"/>
    </source>
</evidence>
<dbReference type="RefSeq" id="WP_312864162.1">
    <property type="nucleotide sequence ID" value="NZ_JACHIW010000001.1"/>
</dbReference>
<name>A0A840Q686_9PSEU</name>
<feature type="transmembrane region" description="Helical" evidence="2">
    <location>
        <begin position="20"/>
        <end position="38"/>
    </location>
</feature>
<organism evidence="4 5">
    <name type="scientific">Saccharopolyspora phatthalungensis</name>
    <dbReference type="NCBI Taxonomy" id="664693"/>
    <lineage>
        <taxon>Bacteria</taxon>
        <taxon>Bacillati</taxon>
        <taxon>Actinomycetota</taxon>
        <taxon>Actinomycetes</taxon>
        <taxon>Pseudonocardiales</taxon>
        <taxon>Pseudonocardiaceae</taxon>
        <taxon>Saccharopolyspora</taxon>
    </lineage>
</organism>
<feature type="region of interest" description="Disordered" evidence="1">
    <location>
        <begin position="354"/>
        <end position="640"/>
    </location>
</feature>
<feature type="transmembrane region" description="Helical" evidence="2">
    <location>
        <begin position="222"/>
        <end position="239"/>
    </location>
</feature>